<comment type="caution">
    <text evidence="1">The sequence shown here is derived from an EMBL/GenBank/DDBJ whole genome shotgun (WGS) entry which is preliminary data.</text>
</comment>
<accession>A0ACC1SDT0</accession>
<dbReference type="Proteomes" id="UP001148662">
    <property type="component" value="Unassembled WGS sequence"/>
</dbReference>
<organism evidence="1 2">
    <name type="scientific">Phlebia brevispora</name>
    <dbReference type="NCBI Taxonomy" id="194682"/>
    <lineage>
        <taxon>Eukaryota</taxon>
        <taxon>Fungi</taxon>
        <taxon>Dikarya</taxon>
        <taxon>Basidiomycota</taxon>
        <taxon>Agaricomycotina</taxon>
        <taxon>Agaricomycetes</taxon>
        <taxon>Polyporales</taxon>
        <taxon>Meruliaceae</taxon>
        <taxon>Phlebia</taxon>
    </lineage>
</organism>
<keyword evidence="2" id="KW-1185">Reference proteome</keyword>
<evidence type="ECO:0000313" key="1">
    <source>
        <dbReference type="EMBL" id="KAJ3537537.1"/>
    </source>
</evidence>
<name>A0ACC1SDT0_9APHY</name>
<gene>
    <name evidence="1" type="ORF">NM688_g6673</name>
</gene>
<protein>
    <submittedName>
        <fullName evidence="1">Uncharacterized protein</fullName>
    </submittedName>
</protein>
<sequence length="463" mass="52419">MSQFSYEYSKKLKQLRKAIVRRPPYCSGFLTVREDQLSLYYGRGENACQLNFKDASEDALKRLFDACTPAQFGRNDEKVFDESYRKAGELNNDEFAVKLNVEQSGLMSLVRNELLEGWAAQRTIQAELYKLNVYGEGSFFKSHKDTPRGANMFGSLVVIYPTHHTGGSLVFRDRKDEWTFKSEEAVDMGDEPCIAYAAFFSDVDHEVALVQSGYRVSVTYNLYFAEHPEMPDQKADRLKFRSVLETLLADPKFLPDGGRLGFGLQRVYPLEKKAWDHDALDYLKDFLKGSDAEIMRVCKALSLKAKLKMLYRTRKNAGLVSREPLFDSASADYSDDDLLNYIRDWQDRNVKEVNDFSSRRNSSIAYDSESEDSDSSNGSASSEIPAGGPDSDDESTGESEYTPEEMGYDCIVHWVTKPSGKNVVKATRATYGNEPDLDYTYGFVTLIAEVGKPGERATMRVTR</sequence>
<dbReference type="EMBL" id="JANHOG010001411">
    <property type="protein sequence ID" value="KAJ3537537.1"/>
    <property type="molecule type" value="Genomic_DNA"/>
</dbReference>
<proteinExistence type="predicted"/>
<reference evidence="1" key="1">
    <citation type="submission" date="2022-07" db="EMBL/GenBank/DDBJ databases">
        <title>Genome Sequence of Phlebia brevispora.</title>
        <authorList>
            <person name="Buettner E."/>
        </authorList>
    </citation>
    <scope>NUCLEOTIDE SEQUENCE</scope>
    <source>
        <strain evidence="1">MPL23</strain>
    </source>
</reference>
<evidence type="ECO:0000313" key="2">
    <source>
        <dbReference type="Proteomes" id="UP001148662"/>
    </source>
</evidence>